<feature type="transmembrane region" description="Helical" evidence="1">
    <location>
        <begin position="210"/>
        <end position="228"/>
    </location>
</feature>
<dbReference type="Proteomes" id="UP000548582">
    <property type="component" value="Unassembled WGS sequence"/>
</dbReference>
<proteinExistence type="predicted"/>
<dbReference type="RefSeq" id="WP_170054103.1">
    <property type="nucleotide sequence ID" value="NZ_JABBKX010000003.1"/>
</dbReference>
<evidence type="ECO:0000313" key="3">
    <source>
        <dbReference type="Proteomes" id="UP000548582"/>
    </source>
</evidence>
<feature type="transmembrane region" description="Helical" evidence="1">
    <location>
        <begin position="187"/>
        <end position="203"/>
    </location>
</feature>
<organism evidence="2 3">
    <name type="scientific">Neoroseomonas marina</name>
    <dbReference type="NCBI Taxonomy" id="1232220"/>
    <lineage>
        <taxon>Bacteria</taxon>
        <taxon>Pseudomonadati</taxon>
        <taxon>Pseudomonadota</taxon>
        <taxon>Alphaproteobacteria</taxon>
        <taxon>Acetobacterales</taxon>
        <taxon>Acetobacteraceae</taxon>
        <taxon>Neoroseomonas</taxon>
    </lineage>
</organism>
<keyword evidence="1" id="KW-0472">Membrane</keyword>
<keyword evidence="1" id="KW-0812">Transmembrane</keyword>
<feature type="transmembrane region" description="Helical" evidence="1">
    <location>
        <begin position="234"/>
        <end position="253"/>
    </location>
</feature>
<keyword evidence="3" id="KW-1185">Reference proteome</keyword>
<evidence type="ECO:0000256" key="1">
    <source>
        <dbReference type="SAM" id="Phobius"/>
    </source>
</evidence>
<feature type="transmembrane region" description="Helical" evidence="1">
    <location>
        <begin position="12"/>
        <end position="30"/>
    </location>
</feature>
<name>A0A848EEK5_9PROT</name>
<feature type="transmembrane region" description="Helical" evidence="1">
    <location>
        <begin position="138"/>
        <end position="156"/>
    </location>
</feature>
<keyword evidence="1" id="KW-1133">Transmembrane helix</keyword>
<feature type="transmembrane region" description="Helical" evidence="1">
    <location>
        <begin position="36"/>
        <end position="55"/>
    </location>
</feature>
<feature type="transmembrane region" description="Helical" evidence="1">
    <location>
        <begin position="116"/>
        <end position="132"/>
    </location>
</feature>
<comment type="caution">
    <text evidence="2">The sequence shown here is derived from an EMBL/GenBank/DDBJ whole genome shotgun (WGS) entry which is preliminary data.</text>
</comment>
<protein>
    <submittedName>
        <fullName evidence="2">Uncharacterized protein</fullName>
    </submittedName>
</protein>
<sequence length="254" mass="25061">MGLDVVPPLLRGMAMATAVAFAVAGIARLAKWDRLATAAAGLGLMAGFVSVLGVVNATPRQLAERLPLLAAIGLVAGGLASLRHRAFGIVGVALGLMGGAWWMAGAPLHPATALRAAPVALALLAAMGFVWWRGVGMPSMGMAWAALAAGLFAAAARGPQVAFALAGVGAVLGAAVVRSGFGPASRLPLAVCLAGVAAVPVIARAAHADIAAATAPALALLAGPVLGGRMPRRIAWLGAALAALPAIGLAWLLR</sequence>
<feature type="transmembrane region" description="Helical" evidence="1">
    <location>
        <begin position="62"/>
        <end position="80"/>
    </location>
</feature>
<gene>
    <name evidence="2" type="ORF">GWK16_11505</name>
</gene>
<reference evidence="2 3" key="1">
    <citation type="submission" date="2020-03" db="EMBL/GenBank/DDBJ databases">
        <authorList>
            <person name="Sun Q."/>
        </authorList>
    </citation>
    <scope>NUCLEOTIDE SEQUENCE [LARGE SCALE GENOMIC DNA]</scope>
    <source>
        <strain evidence="2 3">JC162</strain>
    </source>
</reference>
<accession>A0A848EEK5</accession>
<feature type="transmembrane region" description="Helical" evidence="1">
    <location>
        <begin position="86"/>
        <end position="104"/>
    </location>
</feature>
<feature type="transmembrane region" description="Helical" evidence="1">
    <location>
        <begin position="163"/>
        <end position="181"/>
    </location>
</feature>
<evidence type="ECO:0000313" key="2">
    <source>
        <dbReference type="EMBL" id="NMJ41870.1"/>
    </source>
</evidence>
<dbReference type="EMBL" id="JABBKX010000003">
    <property type="protein sequence ID" value="NMJ41870.1"/>
    <property type="molecule type" value="Genomic_DNA"/>
</dbReference>
<dbReference type="AlphaFoldDB" id="A0A848EEK5"/>